<evidence type="ECO:0000313" key="1">
    <source>
        <dbReference type="EMBL" id="SQD78107.1"/>
    </source>
</evidence>
<proteinExistence type="predicted"/>
<reference evidence="2" key="1">
    <citation type="submission" date="2018-05" db="EMBL/GenBank/DDBJ databases">
        <authorList>
            <person name="Cea G.-C."/>
            <person name="William W."/>
        </authorList>
    </citation>
    <scope>NUCLEOTIDE SEQUENCE [LARGE SCALE GENOMIC DNA]</scope>
    <source>
        <strain evidence="2">DB21MT 5</strain>
    </source>
</reference>
<evidence type="ECO:0000313" key="2">
    <source>
        <dbReference type="Proteomes" id="UP000250163"/>
    </source>
</evidence>
<organism evidence="1 2">
    <name type="scientific">Moritella yayanosii</name>
    <dbReference type="NCBI Taxonomy" id="69539"/>
    <lineage>
        <taxon>Bacteria</taxon>
        <taxon>Pseudomonadati</taxon>
        <taxon>Pseudomonadota</taxon>
        <taxon>Gammaproteobacteria</taxon>
        <taxon>Alteromonadales</taxon>
        <taxon>Moritellaceae</taxon>
        <taxon>Moritella</taxon>
    </lineage>
</organism>
<dbReference type="KEGG" id="mya:MORIYA_1629"/>
<gene>
    <name evidence="1" type="ORF">MORIYA_1629</name>
</gene>
<dbReference type="AlphaFoldDB" id="A0A330LM42"/>
<dbReference type="EMBL" id="LS483250">
    <property type="protein sequence ID" value="SQD78107.1"/>
    <property type="molecule type" value="Genomic_DNA"/>
</dbReference>
<sequence length="57" mass="6600">MCSLLFDMLVLTNKKQIASNSRLIDKINYYIFIQQLLHSTETTSSCIDAITTLFFNH</sequence>
<keyword evidence="2" id="KW-1185">Reference proteome</keyword>
<protein>
    <submittedName>
        <fullName evidence="1">Uncharacterized protein</fullName>
    </submittedName>
</protein>
<dbReference type="Proteomes" id="UP000250163">
    <property type="component" value="Chromosome MORIYA"/>
</dbReference>
<accession>A0A330LM42</accession>
<name>A0A330LM42_9GAMM</name>